<sequence>MLRVLDLQDVPIDELPDEVEHTNRGLPRGIGNLQNLRHLIMYQYVNGTNVPSNISRLTNLQSVSAIESNGDLIQQIRSMTQLTRIGISNVKEVDEMDLCLSIQNMKLLRYLFIMATKAEELFEWIHSQLLLQASIAYFGWKTRKSAMVVSFTSKRHIFVSALVEAGRRCTPFYIATLPHLGDLSLRNAYVGKQLCFITGFPKLTKLYIQISLN</sequence>
<keyword evidence="4" id="KW-1185">Reference proteome</keyword>
<gene>
    <name evidence="3" type="primary">RPM1_32</name>
    <name evidence="3" type="ORF">CFP56_020154</name>
</gene>
<comment type="caution">
    <text evidence="3">The sequence shown here is derived from an EMBL/GenBank/DDBJ whole genome shotgun (WGS) entry which is preliminary data.</text>
</comment>
<reference evidence="3 4" key="1">
    <citation type="journal article" date="2018" name="Sci. Data">
        <title>The draft genome sequence of cork oak.</title>
        <authorList>
            <person name="Ramos A.M."/>
            <person name="Usie A."/>
            <person name="Barbosa P."/>
            <person name="Barros P.M."/>
            <person name="Capote T."/>
            <person name="Chaves I."/>
            <person name="Simoes F."/>
            <person name="Abreu I."/>
            <person name="Carrasquinho I."/>
            <person name="Faro C."/>
            <person name="Guimaraes J.B."/>
            <person name="Mendonca D."/>
            <person name="Nobrega F."/>
            <person name="Rodrigues L."/>
            <person name="Saibo N.J.M."/>
            <person name="Varela M.C."/>
            <person name="Egas C."/>
            <person name="Matos J."/>
            <person name="Miguel C.M."/>
            <person name="Oliveira M.M."/>
            <person name="Ricardo C.P."/>
            <person name="Goncalves S."/>
        </authorList>
    </citation>
    <scope>NUCLEOTIDE SEQUENCE [LARGE SCALE GENOMIC DNA]</scope>
    <source>
        <strain evidence="4">cv. HL8</strain>
    </source>
</reference>
<dbReference type="Gene3D" id="3.80.10.10">
    <property type="entry name" value="Ribonuclease Inhibitor"/>
    <property type="match status" value="1"/>
</dbReference>
<dbReference type="SUPFAM" id="SSF52058">
    <property type="entry name" value="L domain-like"/>
    <property type="match status" value="1"/>
</dbReference>
<dbReference type="InterPro" id="IPR032675">
    <property type="entry name" value="LRR_dom_sf"/>
</dbReference>
<protein>
    <submittedName>
        <fullName evidence="3">Disease resistance protein rpm1</fullName>
    </submittedName>
</protein>
<dbReference type="Proteomes" id="UP000237347">
    <property type="component" value="Unassembled WGS sequence"/>
</dbReference>
<dbReference type="Pfam" id="PF23598">
    <property type="entry name" value="LRR_14"/>
    <property type="match status" value="1"/>
</dbReference>
<evidence type="ECO:0000313" key="4">
    <source>
        <dbReference type="Proteomes" id="UP000237347"/>
    </source>
</evidence>
<feature type="domain" description="Disease resistance R13L4/SHOC-2-like LRR" evidence="2">
    <location>
        <begin position="2"/>
        <end position="209"/>
    </location>
</feature>
<keyword evidence="1" id="KW-0677">Repeat</keyword>
<evidence type="ECO:0000313" key="3">
    <source>
        <dbReference type="EMBL" id="KAK7838226.1"/>
    </source>
</evidence>
<evidence type="ECO:0000259" key="2">
    <source>
        <dbReference type="Pfam" id="PF23598"/>
    </source>
</evidence>
<dbReference type="PANTHER" id="PTHR47186">
    <property type="entry name" value="LEUCINE-RICH REPEAT-CONTAINING PROTEIN 57"/>
    <property type="match status" value="1"/>
</dbReference>
<organism evidence="3 4">
    <name type="scientific">Quercus suber</name>
    <name type="common">Cork oak</name>
    <dbReference type="NCBI Taxonomy" id="58331"/>
    <lineage>
        <taxon>Eukaryota</taxon>
        <taxon>Viridiplantae</taxon>
        <taxon>Streptophyta</taxon>
        <taxon>Embryophyta</taxon>
        <taxon>Tracheophyta</taxon>
        <taxon>Spermatophyta</taxon>
        <taxon>Magnoliopsida</taxon>
        <taxon>eudicotyledons</taxon>
        <taxon>Gunneridae</taxon>
        <taxon>Pentapetalae</taxon>
        <taxon>rosids</taxon>
        <taxon>fabids</taxon>
        <taxon>Fagales</taxon>
        <taxon>Fagaceae</taxon>
        <taxon>Quercus</taxon>
    </lineage>
</organism>
<proteinExistence type="predicted"/>
<dbReference type="InterPro" id="IPR055414">
    <property type="entry name" value="LRR_R13L4/SHOC2-like"/>
</dbReference>
<name>A0AAW0KI99_QUESU</name>
<evidence type="ECO:0000256" key="1">
    <source>
        <dbReference type="ARBA" id="ARBA00022737"/>
    </source>
</evidence>
<dbReference type="EMBL" id="PKMF04000311">
    <property type="protein sequence ID" value="KAK7838226.1"/>
    <property type="molecule type" value="Genomic_DNA"/>
</dbReference>
<accession>A0AAW0KI99</accession>
<dbReference type="PANTHER" id="PTHR47186:SF3">
    <property type="entry name" value="OS09G0267800 PROTEIN"/>
    <property type="match status" value="1"/>
</dbReference>
<dbReference type="AlphaFoldDB" id="A0AAW0KI99"/>